<protein>
    <submittedName>
        <fullName evidence="9">DMT family transporter</fullName>
    </submittedName>
</protein>
<dbReference type="PANTHER" id="PTHR32322">
    <property type="entry name" value="INNER MEMBRANE TRANSPORTER"/>
    <property type="match status" value="1"/>
</dbReference>
<evidence type="ECO:0000256" key="5">
    <source>
        <dbReference type="ARBA" id="ARBA00023136"/>
    </source>
</evidence>
<evidence type="ECO:0000256" key="7">
    <source>
        <dbReference type="SAM" id="Phobius"/>
    </source>
</evidence>
<comment type="subcellular location">
    <subcellularLocation>
        <location evidence="1">Membrane</location>
        <topology evidence="1">Multi-pass membrane protein</topology>
    </subcellularLocation>
</comment>
<dbReference type="SUPFAM" id="SSF103481">
    <property type="entry name" value="Multidrug resistance efflux transporter EmrE"/>
    <property type="match status" value="2"/>
</dbReference>
<dbReference type="EMBL" id="CP099489">
    <property type="protein sequence ID" value="USQ79891.1"/>
    <property type="molecule type" value="Genomic_DNA"/>
</dbReference>
<feature type="transmembrane region" description="Helical" evidence="7">
    <location>
        <begin position="36"/>
        <end position="58"/>
    </location>
</feature>
<feature type="compositionally biased region" description="Low complexity" evidence="6">
    <location>
        <begin position="310"/>
        <end position="322"/>
    </location>
</feature>
<accession>A0ABY4YT00</accession>
<keyword evidence="3 7" id="KW-0812">Transmembrane</keyword>
<keyword evidence="5 7" id="KW-0472">Membrane</keyword>
<gene>
    <name evidence="9" type="ORF">NF556_20270</name>
</gene>
<sequence length="322" mass="33443">MRSRTIAGLALAVLSAATFGTSGSLAKGLLDTGWSPLAAVTWRVGVAALVLLVPAALMMRGRWHLLRTGWMSMALFGLLAVAACQLTYFLAVERISVAVALLLEYLGIILVVGWLWLRHGQRPRPLTIIGAAVAVAGLVFVLDVFGAVEVDLLGVVWGLCAAVGLAVYFVVSADDSTGLPPLVLATGGLTIGTVALLVTGLLGILPMTTATTDVQLAGADVPWWGAILTLGVVAAAIAYATGIAATRRLGSKLASFVGLTEVMFSFVWAWILLGQMPAAIQLLGGLLILGGVVLVKLDEKPDDLHPGEPQPQEESQPEPAAV</sequence>
<name>A0ABY4YT00_9MICO</name>
<evidence type="ECO:0000256" key="1">
    <source>
        <dbReference type="ARBA" id="ARBA00004141"/>
    </source>
</evidence>
<dbReference type="PANTHER" id="PTHR32322:SF2">
    <property type="entry name" value="EAMA DOMAIN-CONTAINING PROTEIN"/>
    <property type="match status" value="1"/>
</dbReference>
<evidence type="ECO:0000313" key="9">
    <source>
        <dbReference type="EMBL" id="USQ79891.1"/>
    </source>
</evidence>
<evidence type="ECO:0000256" key="4">
    <source>
        <dbReference type="ARBA" id="ARBA00022989"/>
    </source>
</evidence>
<dbReference type="InterPro" id="IPR050638">
    <property type="entry name" value="AA-Vitamin_Transporters"/>
</dbReference>
<evidence type="ECO:0000256" key="6">
    <source>
        <dbReference type="SAM" id="MobiDB-lite"/>
    </source>
</evidence>
<feature type="region of interest" description="Disordered" evidence="6">
    <location>
        <begin position="300"/>
        <end position="322"/>
    </location>
</feature>
<dbReference type="InterPro" id="IPR000620">
    <property type="entry name" value="EamA_dom"/>
</dbReference>
<evidence type="ECO:0000256" key="3">
    <source>
        <dbReference type="ARBA" id="ARBA00022692"/>
    </source>
</evidence>
<keyword evidence="10" id="KW-1185">Reference proteome</keyword>
<organism evidence="9 10">
    <name type="scientific">Ornithinimicrobium faecis</name>
    <dbReference type="NCBI Taxonomy" id="2934158"/>
    <lineage>
        <taxon>Bacteria</taxon>
        <taxon>Bacillati</taxon>
        <taxon>Actinomycetota</taxon>
        <taxon>Actinomycetes</taxon>
        <taxon>Micrococcales</taxon>
        <taxon>Ornithinimicrobiaceae</taxon>
        <taxon>Ornithinimicrobium</taxon>
    </lineage>
</organism>
<evidence type="ECO:0000313" key="10">
    <source>
        <dbReference type="Proteomes" id="UP001056455"/>
    </source>
</evidence>
<comment type="similarity">
    <text evidence="2">Belongs to the EamA transporter family.</text>
</comment>
<feature type="transmembrane region" description="Helical" evidence="7">
    <location>
        <begin position="183"/>
        <end position="209"/>
    </location>
</feature>
<evidence type="ECO:0000256" key="2">
    <source>
        <dbReference type="ARBA" id="ARBA00007362"/>
    </source>
</evidence>
<dbReference type="Proteomes" id="UP001056455">
    <property type="component" value="Chromosome"/>
</dbReference>
<evidence type="ECO:0000259" key="8">
    <source>
        <dbReference type="Pfam" id="PF00892"/>
    </source>
</evidence>
<feature type="transmembrane region" description="Helical" evidence="7">
    <location>
        <begin position="279"/>
        <end position="297"/>
    </location>
</feature>
<feature type="transmembrane region" description="Helical" evidence="7">
    <location>
        <begin position="70"/>
        <end position="91"/>
    </location>
</feature>
<feature type="transmembrane region" description="Helical" evidence="7">
    <location>
        <begin position="253"/>
        <end position="273"/>
    </location>
</feature>
<reference evidence="9" key="1">
    <citation type="submission" date="2022-06" db="EMBL/GenBank/DDBJ databases">
        <title>Ornithinimicrobium HY1793.</title>
        <authorList>
            <person name="Huang Y."/>
        </authorList>
    </citation>
    <scope>NUCLEOTIDE SEQUENCE</scope>
    <source>
        <strain evidence="9">HY1793</strain>
    </source>
</reference>
<keyword evidence="4 7" id="KW-1133">Transmembrane helix</keyword>
<feature type="domain" description="EamA" evidence="8">
    <location>
        <begin position="153"/>
        <end position="295"/>
    </location>
</feature>
<feature type="transmembrane region" description="Helical" evidence="7">
    <location>
        <begin position="126"/>
        <end position="146"/>
    </location>
</feature>
<proteinExistence type="inferred from homology"/>
<dbReference type="RefSeq" id="WP_252593006.1">
    <property type="nucleotide sequence ID" value="NZ_CP099489.1"/>
</dbReference>
<feature type="domain" description="EamA" evidence="8">
    <location>
        <begin position="8"/>
        <end position="142"/>
    </location>
</feature>
<feature type="transmembrane region" description="Helical" evidence="7">
    <location>
        <begin position="152"/>
        <end position="171"/>
    </location>
</feature>
<feature type="transmembrane region" description="Helical" evidence="7">
    <location>
        <begin position="221"/>
        <end position="241"/>
    </location>
</feature>
<dbReference type="Pfam" id="PF00892">
    <property type="entry name" value="EamA"/>
    <property type="match status" value="2"/>
</dbReference>
<feature type="transmembrane region" description="Helical" evidence="7">
    <location>
        <begin position="97"/>
        <end position="117"/>
    </location>
</feature>
<dbReference type="InterPro" id="IPR037185">
    <property type="entry name" value="EmrE-like"/>
</dbReference>